<reference evidence="2 3" key="1">
    <citation type="submission" date="2018-12" db="EMBL/GenBank/DDBJ databases">
        <authorList>
            <person name="Sun L."/>
            <person name="Chen Z."/>
        </authorList>
    </citation>
    <scope>NUCLEOTIDE SEQUENCE [LARGE SCALE GENOMIC DNA]</scope>
    <source>
        <strain evidence="2 3">LMG 29736</strain>
    </source>
</reference>
<protein>
    <submittedName>
        <fullName evidence="2">Trep_Strep domain-containing protein</fullName>
    </submittedName>
</protein>
<keyword evidence="1" id="KW-1133">Transmembrane helix</keyword>
<organism evidence="2 3">
    <name type="scientific">Siminovitchia terrae</name>
    <name type="common">Bacillus terrae</name>
    <dbReference type="NCBI Taxonomy" id="1914933"/>
    <lineage>
        <taxon>Bacteria</taxon>
        <taxon>Bacillati</taxon>
        <taxon>Bacillota</taxon>
        <taxon>Bacilli</taxon>
        <taxon>Bacillales</taxon>
        <taxon>Bacillaceae</taxon>
        <taxon>Siminovitchia</taxon>
    </lineage>
</organism>
<feature type="transmembrane region" description="Helical" evidence="1">
    <location>
        <begin position="38"/>
        <end position="58"/>
    </location>
</feature>
<dbReference type="InterPro" id="IPR011733">
    <property type="entry name" value="CHP02185_IM"/>
</dbReference>
<sequence length="201" mass="22247">MKTKKLLAKDFITIGLYTILIFIVQTIVNMIMTPFTAVAMPYISGTSLFVTSLVYMLMAIRVGKGGTLFFMAIVQGLIYTLMGAPLMLPFFAIAGLLGELTLIKGNGSQYRNVSRQGLAFGLYGAIYGTGGVMNIYVFGKESLDTMQFSPETIDRMVSYAYSPIWLSIGIAFSFMMAMIGCHLSKKLLNKHFIKSGYIQYH</sequence>
<feature type="transmembrane region" description="Helical" evidence="1">
    <location>
        <begin position="12"/>
        <end position="32"/>
    </location>
</feature>
<dbReference type="OrthoDB" id="9781459at2"/>
<accession>A0A429XA97</accession>
<evidence type="ECO:0000313" key="2">
    <source>
        <dbReference type="EMBL" id="RST60385.1"/>
    </source>
</evidence>
<dbReference type="EMBL" id="QYTW02000005">
    <property type="protein sequence ID" value="RST60385.1"/>
    <property type="molecule type" value="Genomic_DNA"/>
</dbReference>
<feature type="transmembrane region" description="Helical" evidence="1">
    <location>
        <begin position="159"/>
        <end position="181"/>
    </location>
</feature>
<evidence type="ECO:0000256" key="1">
    <source>
        <dbReference type="SAM" id="Phobius"/>
    </source>
</evidence>
<evidence type="ECO:0000313" key="3">
    <source>
        <dbReference type="Proteomes" id="UP000287296"/>
    </source>
</evidence>
<dbReference type="NCBIfam" id="TIGR02185">
    <property type="entry name" value="Trep_Strep"/>
    <property type="match status" value="1"/>
</dbReference>
<dbReference type="Proteomes" id="UP000287296">
    <property type="component" value="Unassembled WGS sequence"/>
</dbReference>
<keyword evidence="1" id="KW-0472">Membrane</keyword>
<dbReference type="RefSeq" id="WP_120117464.1">
    <property type="nucleotide sequence ID" value="NZ_QYTW02000005.1"/>
</dbReference>
<name>A0A429XA97_SIMTE</name>
<keyword evidence="1" id="KW-0812">Transmembrane</keyword>
<dbReference type="Pfam" id="PF09605">
    <property type="entry name" value="Trep_Strep"/>
    <property type="match status" value="1"/>
</dbReference>
<comment type="caution">
    <text evidence="2">The sequence shown here is derived from an EMBL/GenBank/DDBJ whole genome shotgun (WGS) entry which is preliminary data.</text>
</comment>
<dbReference type="AlphaFoldDB" id="A0A429XA97"/>
<proteinExistence type="predicted"/>
<gene>
    <name evidence="2" type="ORF">D5F11_008055</name>
</gene>
<feature type="transmembrane region" description="Helical" evidence="1">
    <location>
        <begin position="117"/>
        <end position="139"/>
    </location>
</feature>